<feature type="region of interest" description="Disordered" evidence="1">
    <location>
        <begin position="1"/>
        <end position="290"/>
    </location>
</feature>
<gene>
    <name evidence="2" type="ORF">DB88DRAFT_477852</name>
</gene>
<feature type="compositionally biased region" description="Polar residues" evidence="1">
    <location>
        <begin position="176"/>
        <end position="194"/>
    </location>
</feature>
<keyword evidence="3" id="KW-1185">Reference proteome</keyword>
<feature type="compositionally biased region" description="Polar residues" evidence="1">
    <location>
        <begin position="256"/>
        <end position="271"/>
    </location>
</feature>
<sequence length="518" mass="53755">MPPRDYSDSEDEDAPTAGPSTASSLPPPKSSGPRVKLTFRPNLTHLINDDPTASVSDTTPPSQPVNSQSERSSLSPAPPLTLKLGRPSQHRIAARANYSDSSDEEDDDDNAAVASTSVTQPPAKRPAKKSKKTHPTPSAPAAGGSTEVGGTKKYDWLAPSAVGASHHGPPDRSGAVSPTVSQSGGAGTSVSSKDGASDANRRMSGWAPGEDYVAQVAVETTVKKPTKTKGSGLGKAWRKGIKKGMPMPTREDIINAQASHTPGDATPQTDGSPEPQEPPAPIPRAPSPPFVKADPAVLGFPVFSKPIVPPKFNLSTFPKVSPVFAPINGGDVGPFPRKERVRCWKFAERTIGGIGGSPLKFKTWTKDGPPSELSRLVQADKEAKEASLKKSKLPAGLAPERPAFSTAASSESVPTTSSNLAVSLALGGEADIKLRNGSVVADDGASEIGDGEESVMSFKDKDDAASSRATPPPVVVPAKRKVVKGPKAKAGPRKSKLAQEIKAVSEVGSASDAIEDIM</sequence>
<feature type="compositionally biased region" description="Basic residues" evidence="1">
    <location>
        <begin position="125"/>
        <end position="134"/>
    </location>
</feature>
<protein>
    <submittedName>
        <fullName evidence="2">Uncharacterized protein</fullName>
    </submittedName>
</protein>
<proteinExistence type="predicted"/>
<feature type="compositionally biased region" description="Acidic residues" evidence="1">
    <location>
        <begin position="101"/>
        <end position="110"/>
    </location>
</feature>
<evidence type="ECO:0000313" key="2">
    <source>
        <dbReference type="EMBL" id="KAK1927396.1"/>
    </source>
</evidence>
<dbReference type="EMBL" id="JAODAN010000001">
    <property type="protein sequence ID" value="KAK1927396.1"/>
    <property type="molecule type" value="Genomic_DNA"/>
</dbReference>
<feature type="region of interest" description="Disordered" evidence="1">
    <location>
        <begin position="442"/>
        <end position="496"/>
    </location>
</feature>
<dbReference type="AlphaFoldDB" id="A0AAD9L8P4"/>
<evidence type="ECO:0000256" key="1">
    <source>
        <dbReference type="SAM" id="MobiDB-lite"/>
    </source>
</evidence>
<accession>A0AAD9L8P4</accession>
<evidence type="ECO:0000313" key="3">
    <source>
        <dbReference type="Proteomes" id="UP001182556"/>
    </source>
</evidence>
<feature type="compositionally biased region" description="Polar residues" evidence="1">
    <location>
        <begin position="51"/>
        <end position="75"/>
    </location>
</feature>
<name>A0AAD9L8P4_PAPLA</name>
<comment type="caution">
    <text evidence="2">The sequence shown here is derived from an EMBL/GenBank/DDBJ whole genome shotgun (WGS) entry which is preliminary data.</text>
</comment>
<feature type="compositionally biased region" description="Basic residues" evidence="1">
    <location>
        <begin position="478"/>
        <end position="496"/>
    </location>
</feature>
<feature type="region of interest" description="Disordered" evidence="1">
    <location>
        <begin position="384"/>
        <end position="416"/>
    </location>
</feature>
<reference evidence="2" key="1">
    <citation type="submission" date="2023-02" db="EMBL/GenBank/DDBJ databases">
        <title>Identification and recombinant expression of a fungal hydrolase from Papiliotrema laurentii that hydrolyzes apple cutin and clears colloidal polyester polyurethane.</title>
        <authorList>
            <consortium name="DOE Joint Genome Institute"/>
            <person name="Roman V.A."/>
            <person name="Bojanowski C."/>
            <person name="Crable B.R."/>
            <person name="Wagner D.N."/>
            <person name="Hung C.S."/>
            <person name="Nadeau L.J."/>
            <person name="Schratz L."/>
            <person name="Haridas S."/>
            <person name="Pangilinan J."/>
            <person name="Lipzen A."/>
            <person name="Na H."/>
            <person name="Yan M."/>
            <person name="Ng V."/>
            <person name="Grigoriev I.V."/>
            <person name="Spatafora J.W."/>
            <person name="Barlow D."/>
            <person name="Biffinger J."/>
            <person name="Kelley-Loughnane N."/>
            <person name="Varaljay V.A."/>
            <person name="Crookes-Goodson W.J."/>
        </authorList>
    </citation>
    <scope>NUCLEOTIDE SEQUENCE</scope>
    <source>
        <strain evidence="2">5307AH</strain>
    </source>
</reference>
<feature type="compositionally biased region" description="Pro residues" evidence="1">
    <location>
        <begin position="275"/>
        <end position="289"/>
    </location>
</feature>
<organism evidence="2 3">
    <name type="scientific">Papiliotrema laurentii</name>
    <name type="common">Cryptococcus laurentii</name>
    <dbReference type="NCBI Taxonomy" id="5418"/>
    <lineage>
        <taxon>Eukaryota</taxon>
        <taxon>Fungi</taxon>
        <taxon>Dikarya</taxon>
        <taxon>Basidiomycota</taxon>
        <taxon>Agaricomycotina</taxon>
        <taxon>Tremellomycetes</taxon>
        <taxon>Tremellales</taxon>
        <taxon>Rhynchogastremaceae</taxon>
        <taxon>Papiliotrema</taxon>
    </lineage>
</organism>
<feature type="compositionally biased region" description="Polar residues" evidence="1">
    <location>
        <begin position="406"/>
        <end position="416"/>
    </location>
</feature>
<dbReference type="Proteomes" id="UP001182556">
    <property type="component" value="Unassembled WGS sequence"/>
</dbReference>